<feature type="domain" description="HAT C-terminal dimerisation" evidence="1">
    <location>
        <begin position="33"/>
        <end position="84"/>
    </location>
</feature>
<evidence type="ECO:0000313" key="2">
    <source>
        <dbReference type="EMBL" id="VDD54023.1"/>
    </source>
</evidence>
<organism evidence="2">
    <name type="scientific">Brassica oleracea</name>
    <name type="common">Wild cabbage</name>
    <dbReference type="NCBI Taxonomy" id="3712"/>
    <lineage>
        <taxon>Eukaryota</taxon>
        <taxon>Viridiplantae</taxon>
        <taxon>Streptophyta</taxon>
        <taxon>Embryophyta</taxon>
        <taxon>Tracheophyta</taxon>
        <taxon>Spermatophyta</taxon>
        <taxon>Magnoliopsida</taxon>
        <taxon>eudicotyledons</taxon>
        <taxon>Gunneridae</taxon>
        <taxon>Pentapetalae</taxon>
        <taxon>rosids</taxon>
        <taxon>malvids</taxon>
        <taxon>Brassicales</taxon>
        <taxon>Brassicaceae</taxon>
        <taxon>Brassiceae</taxon>
        <taxon>Brassica</taxon>
    </lineage>
</organism>
<proteinExistence type="predicted"/>
<dbReference type="SUPFAM" id="SSF53098">
    <property type="entry name" value="Ribonuclease H-like"/>
    <property type="match status" value="1"/>
</dbReference>
<evidence type="ECO:0000259" key="1">
    <source>
        <dbReference type="Pfam" id="PF05699"/>
    </source>
</evidence>
<name>A0A3P6F8F5_BRAOL</name>
<gene>
    <name evidence="2" type="ORF">BOLC8T47252H</name>
</gene>
<dbReference type="Pfam" id="PF05699">
    <property type="entry name" value="Dimer_Tnp_hAT"/>
    <property type="match status" value="1"/>
</dbReference>
<sequence length="158" mass="18315">MVSDEMKLTWWGDFVQKYYWDPIHYNQAQADLNLSELAKDVLAVQVSSVASESAFSISGRILDPYRSSLTPYMIEALICTQQWMRSSNQSQPVVANLAQMLEEVDFLSHWVSEAKEVVKKWRCSFLVLRETNGVCFWCEEKEMVFVFGLNLFNLVLKL</sequence>
<accession>A0A3P6F8F5</accession>
<protein>
    <recommendedName>
        <fullName evidence="1">HAT C-terminal dimerisation domain-containing protein</fullName>
    </recommendedName>
</protein>
<dbReference type="PANTHER" id="PTHR23272:SF187">
    <property type="entry name" value="AC9 TRANSPOSASE-RELATED"/>
    <property type="match status" value="1"/>
</dbReference>
<dbReference type="InterPro" id="IPR008906">
    <property type="entry name" value="HATC_C_dom"/>
</dbReference>
<dbReference type="PANTHER" id="PTHR23272">
    <property type="entry name" value="BED FINGER-RELATED"/>
    <property type="match status" value="1"/>
</dbReference>
<dbReference type="InterPro" id="IPR012337">
    <property type="entry name" value="RNaseH-like_sf"/>
</dbReference>
<dbReference type="AlphaFoldDB" id="A0A3P6F8F5"/>
<dbReference type="EMBL" id="LR031879">
    <property type="protein sequence ID" value="VDD54023.1"/>
    <property type="molecule type" value="Genomic_DNA"/>
</dbReference>
<dbReference type="GO" id="GO:0046983">
    <property type="term" value="F:protein dimerization activity"/>
    <property type="evidence" value="ECO:0007669"/>
    <property type="project" value="InterPro"/>
</dbReference>
<reference evidence="2" key="1">
    <citation type="submission" date="2018-11" db="EMBL/GenBank/DDBJ databases">
        <authorList>
            <consortium name="Genoscope - CEA"/>
            <person name="William W."/>
        </authorList>
    </citation>
    <scope>NUCLEOTIDE SEQUENCE</scope>
</reference>